<dbReference type="Pfam" id="PF08750">
    <property type="entry name" value="CNP1"/>
    <property type="match status" value="1"/>
</dbReference>
<dbReference type="AlphaFoldDB" id="A0A1A8XQF7"/>
<feature type="domain" description="CNP1-like uncharacterised" evidence="2">
    <location>
        <begin position="31"/>
        <end position="163"/>
    </location>
</feature>
<evidence type="ECO:0000313" key="3">
    <source>
        <dbReference type="EMBL" id="SBT07375.1"/>
    </source>
</evidence>
<dbReference type="InterPro" id="IPR014861">
    <property type="entry name" value="CNP1-like_dom"/>
</dbReference>
<dbReference type="EMBL" id="FLQY01000133">
    <property type="protein sequence ID" value="SBT07375.1"/>
    <property type="molecule type" value="Genomic_DNA"/>
</dbReference>
<organism evidence="3 4">
    <name type="scientific">Candidatus Propionivibrio aalborgensis</name>
    <dbReference type="NCBI Taxonomy" id="1860101"/>
    <lineage>
        <taxon>Bacteria</taxon>
        <taxon>Pseudomonadati</taxon>
        <taxon>Pseudomonadota</taxon>
        <taxon>Betaproteobacteria</taxon>
        <taxon>Rhodocyclales</taxon>
        <taxon>Rhodocyclaceae</taxon>
        <taxon>Propionivibrio</taxon>
    </lineage>
</organism>
<protein>
    <recommendedName>
        <fullName evidence="2">CNP1-like uncharacterized domain-containing protein</fullName>
    </recommendedName>
</protein>
<dbReference type="Proteomes" id="UP000199600">
    <property type="component" value="Unassembled WGS sequence"/>
</dbReference>
<keyword evidence="4" id="KW-1185">Reference proteome</keyword>
<feature type="signal peptide" evidence="1">
    <location>
        <begin position="1"/>
        <end position="22"/>
    </location>
</feature>
<gene>
    <name evidence="3" type="ORF">PROAA_2180007</name>
</gene>
<feature type="chain" id="PRO_5008381683" description="CNP1-like uncharacterized domain-containing protein" evidence="1">
    <location>
        <begin position="23"/>
        <end position="173"/>
    </location>
</feature>
<evidence type="ECO:0000313" key="4">
    <source>
        <dbReference type="Proteomes" id="UP000199600"/>
    </source>
</evidence>
<accession>A0A1A8XQF7</accession>
<keyword evidence="1" id="KW-0732">Signal</keyword>
<proteinExistence type="predicted"/>
<evidence type="ECO:0000256" key="1">
    <source>
        <dbReference type="SAM" id="SignalP"/>
    </source>
</evidence>
<reference evidence="3 4" key="1">
    <citation type="submission" date="2016-06" db="EMBL/GenBank/DDBJ databases">
        <authorList>
            <person name="Kjaerup R.B."/>
            <person name="Dalgaard T.S."/>
            <person name="Juul-Madsen H.R."/>
        </authorList>
    </citation>
    <scope>NUCLEOTIDE SEQUENCE [LARGE SCALE GENOMIC DNA]</scope>
    <source>
        <strain evidence="3">2</strain>
    </source>
</reference>
<sequence length="173" mass="19359">MRLRKTIWWCLALVLPFSQPSADSFDEDYEVKSWAEIEVQLPAFPEKSNLIPFRVGAITDYQYLIDGKSLSVGSDGVLRFALVVISPSGAQNISFEGLRCATAERRFYASGRSDKTWSKARSNKWVGIQGGSNNQYVELYKNYFCSVGALEIMNADDARRALRYGGQPAATRP</sequence>
<evidence type="ECO:0000259" key="2">
    <source>
        <dbReference type="Pfam" id="PF08750"/>
    </source>
</evidence>
<name>A0A1A8XQF7_9RHOO</name>